<keyword evidence="4" id="KW-1185">Reference proteome</keyword>
<dbReference type="OrthoDB" id="3337916at2759"/>
<keyword evidence="1" id="KW-0732">Signal</keyword>
<organism evidence="3 4">
    <name type="scientific">Mycena indigotica</name>
    <dbReference type="NCBI Taxonomy" id="2126181"/>
    <lineage>
        <taxon>Eukaryota</taxon>
        <taxon>Fungi</taxon>
        <taxon>Dikarya</taxon>
        <taxon>Basidiomycota</taxon>
        <taxon>Agaricomycotina</taxon>
        <taxon>Agaricomycetes</taxon>
        <taxon>Agaricomycetidae</taxon>
        <taxon>Agaricales</taxon>
        <taxon>Marasmiineae</taxon>
        <taxon>Mycenaceae</taxon>
        <taxon>Mycena</taxon>
    </lineage>
</organism>
<name>A0A8H6S541_9AGAR</name>
<gene>
    <name evidence="3" type="ORF">MIND_01192400</name>
</gene>
<reference evidence="3" key="1">
    <citation type="submission" date="2020-05" db="EMBL/GenBank/DDBJ databases">
        <title>Mycena genomes resolve the evolution of fungal bioluminescence.</title>
        <authorList>
            <person name="Tsai I.J."/>
        </authorList>
    </citation>
    <scope>NUCLEOTIDE SEQUENCE</scope>
    <source>
        <strain evidence="3">171206Taipei</strain>
    </source>
</reference>
<evidence type="ECO:0000256" key="1">
    <source>
        <dbReference type="SAM" id="SignalP"/>
    </source>
</evidence>
<evidence type="ECO:0000259" key="2">
    <source>
        <dbReference type="Pfam" id="PF21294"/>
    </source>
</evidence>
<evidence type="ECO:0000313" key="3">
    <source>
        <dbReference type="EMBL" id="KAF7292933.1"/>
    </source>
</evidence>
<comment type="caution">
    <text evidence="3">The sequence shown here is derived from an EMBL/GenBank/DDBJ whole genome shotgun (WGS) entry which is preliminary data.</text>
</comment>
<feature type="signal peptide" evidence="1">
    <location>
        <begin position="1"/>
        <end position="20"/>
    </location>
</feature>
<sequence>MVLILASLLLLSATTSSVIALPAAVKTSKSTGTNAPTIKELLPSSKALASWTTLAGAPGALPLSDATLKSFNIMSGVTHPVTKAPDGTLAMQATYPKGSFNPSHQPRGGFSFYAPGPDKVDLTTAREALFGYSIMFPKGFQFNKGGKLPGLYGGDDPKTALGCSGGRRDTSCFSARLMFRADGAGELYTYIPDPSFGPQFAANKKMCDIPNSHCNAKFGNSISRGAFKFTPGQWTTVSERVKLNTVGKSDGAIEIFVGGKSVINATNLVIRDSDKGRIRGMQMETFFGGGTKDWASPVDQKAFFADFSAAILKKL</sequence>
<dbReference type="PANTHER" id="PTHR40124">
    <property type="match status" value="1"/>
</dbReference>
<proteinExistence type="predicted"/>
<dbReference type="Proteomes" id="UP000636479">
    <property type="component" value="Unassembled WGS sequence"/>
</dbReference>
<accession>A0A8H6S541</accession>
<feature type="chain" id="PRO_5034121530" description="Polysaccharide lyase 14 domain-containing protein" evidence="1">
    <location>
        <begin position="21"/>
        <end position="315"/>
    </location>
</feature>
<dbReference type="PANTHER" id="PTHR40124:SF1">
    <property type="entry name" value="DISAGGREGATASE RELATED REPEAT PROTEIN"/>
    <property type="match status" value="1"/>
</dbReference>
<dbReference type="InterPro" id="IPR048958">
    <property type="entry name" value="Polysacc_lyase_14"/>
</dbReference>
<dbReference type="RefSeq" id="XP_037215361.1">
    <property type="nucleotide sequence ID" value="XM_037368435.1"/>
</dbReference>
<dbReference type="Pfam" id="PF21294">
    <property type="entry name" value="Polysacc_lyase_14"/>
    <property type="match status" value="1"/>
</dbReference>
<feature type="domain" description="Polysaccharide lyase 14" evidence="2">
    <location>
        <begin position="87"/>
        <end position="307"/>
    </location>
</feature>
<protein>
    <recommendedName>
        <fullName evidence="2">Polysaccharide lyase 14 domain-containing protein</fullName>
    </recommendedName>
</protein>
<evidence type="ECO:0000313" key="4">
    <source>
        <dbReference type="Proteomes" id="UP000636479"/>
    </source>
</evidence>
<dbReference type="Gene3D" id="2.60.120.200">
    <property type="match status" value="1"/>
</dbReference>
<dbReference type="AlphaFoldDB" id="A0A8H6S541"/>
<dbReference type="EMBL" id="JACAZF010000011">
    <property type="protein sequence ID" value="KAF7292933.1"/>
    <property type="molecule type" value="Genomic_DNA"/>
</dbReference>
<dbReference type="GeneID" id="59350951"/>